<evidence type="ECO:0000313" key="8">
    <source>
        <dbReference type="EMBL" id="MBC2473552.1"/>
    </source>
</evidence>
<dbReference type="Proteomes" id="UP001193748">
    <property type="component" value="Unassembled WGS sequence"/>
</dbReference>
<dbReference type="Proteomes" id="UP000031866">
    <property type="component" value="Chromosome"/>
</dbReference>
<evidence type="ECO:0000313" key="7">
    <source>
        <dbReference type="EMBL" id="AJG96883.1"/>
    </source>
</evidence>
<dbReference type="EMBL" id="JABAGD010000016">
    <property type="protein sequence ID" value="NMF05202.1"/>
    <property type="molecule type" value="Genomic_DNA"/>
</dbReference>
<dbReference type="Proteomes" id="UP000190959">
    <property type="component" value="Unassembled WGS sequence"/>
</dbReference>
<dbReference type="CDD" id="cd01658">
    <property type="entry name" value="Ribosomal_L30"/>
    <property type="match status" value="1"/>
</dbReference>
<reference evidence="10 19" key="5">
    <citation type="submission" date="2020-04" db="EMBL/GenBank/DDBJ databases">
        <authorList>
            <person name="Hitch T.C.A."/>
            <person name="Wylensek D."/>
            <person name="Clavel T."/>
        </authorList>
    </citation>
    <scope>NUCLEOTIDE SEQUENCE [LARGE SCALE GENOMIC DNA]</scope>
    <source>
        <strain evidence="10 19">WB01_NA02</strain>
    </source>
</reference>
<dbReference type="FunFam" id="3.30.1390.20:FF:000001">
    <property type="entry name" value="50S ribosomal protein L30"/>
    <property type="match status" value="1"/>
</dbReference>
<dbReference type="OMA" id="GMIRHIA"/>
<reference evidence="14 18" key="3">
    <citation type="submission" date="2016-05" db="EMBL/GenBank/DDBJ databases">
        <title>Microbial solvent formation.</title>
        <authorList>
            <person name="Poehlein A."/>
            <person name="Montoya Solano J.D."/>
            <person name="Flitsch S."/>
            <person name="Krabben P."/>
            <person name="Duerre P."/>
            <person name="Daniel R."/>
        </authorList>
    </citation>
    <scope>NUCLEOTIDE SEQUENCE [LARGE SCALE GENOMIC DNA]</scope>
    <source>
        <strain evidence="14 18">DSM 53</strain>
    </source>
</reference>
<evidence type="ECO:0000313" key="12">
    <source>
        <dbReference type="EMBL" id="NRV08838.1"/>
    </source>
</evidence>
<reference evidence="15 17" key="4">
    <citation type="submission" date="2017-02" db="EMBL/GenBank/DDBJ databases">
        <title>Genome sequence of Clostridium beijerinckii Br21.</title>
        <authorList>
            <person name="Fonseca B.C."/>
            <person name="Guazzaroni M.E."/>
            <person name="Riano-Pachon D.M."/>
            <person name="Reginatto V."/>
        </authorList>
    </citation>
    <scope>NUCLEOTIDE SEQUENCE [LARGE SCALE GENOMIC DNA]</scope>
    <source>
        <strain evidence="15 17">Br21</strain>
    </source>
</reference>
<sequence>MAKLRITLVKSLIGRKKDHIATANALGLTKIRKTVEPEATPQVQGMIKKIEYLLKVEEV</sequence>
<dbReference type="KEGG" id="cbei:LF65_00206"/>
<comment type="similarity">
    <text evidence="1 5">Belongs to the universal ribosomal protein uL30 family.</text>
</comment>
<dbReference type="EMBL" id="JABSXK010000001">
    <property type="protein sequence ID" value="NRV08838.1"/>
    <property type="molecule type" value="Genomic_DNA"/>
</dbReference>
<dbReference type="InterPro" id="IPR036919">
    <property type="entry name" value="Ribo_uL30_ferredoxin-like_sf"/>
</dbReference>
<dbReference type="EMBL" id="JABTDW010000001">
    <property type="protein sequence ID" value="NSB11802.1"/>
    <property type="molecule type" value="Genomic_DNA"/>
</dbReference>
<dbReference type="Proteomes" id="UP000821656">
    <property type="component" value="Unassembled WGS sequence"/>
</dbReference>
<proteinExistence type="inferred from homology"/>
<reference evidence="16" key="1">
    <citation type="submission" date="2014-12" db="EMBL/GenBank/DDBJ databases">
        <title>Genome sequence of Clostridium beijerinckii strain 59B.</title>
        <authorList>
            <person name="Little G.T."/>
            <person name="Minton N.P."/>
        </authorList>
    </citation>
    <scope>NUCLEOTIDE SEQUENCE [LARGE SCALE GENOMIC DNA]</scope>
    <source>
        <strain evidence="16">59B</strain>
    </source>
</reference>
<evidence type="ECO:0000313" key="15">
    <source>
        <dbReference type="EMBL" id="OOP71467.1"/>
    </source>
</evidence>
<dbReference type="EMBL" id="JADOEF010000001">
    <property type="protein sequence ID" value="MBF7807963.1"/>
    <property type="molecule type" value="Genomic_DNA"/>
</dbReference>
<reference evidence="13" key="8">
    <citation type="submission" date="2020-06" db="EMBL/GenBank/DDBJ databases">
        <title>Genomic insights into acetone-butanol-ethanol (ABE) fermentation by sequencing solventogenic clostridia strains.</title>
        <authorList>
            <person name="Brown S."/>
        </authorList>
    </citation>
    <scope>NUCLEOTIDE SEQUENCE</scope>
    <source>
        <strain evidence="13">DJ123</strain>
        <strain evidence="12">DJ126</strain>
    </source>
</reference>
<dbReference type="HAMAP" id="MF_01371_B">
    <property type="entry name" value="Ribosomal_uL30_B"/>
    <property type="match status" value="1"/>
</dbReference>
<dbReference type="PIRSF" id="PIRSF002211">
    <property type="entry name" value="Ribosomal_L30_bac-type"/>
    <property type="match status" value="1"/>
</dbReference>
<evidence type="ECO:0000256" key="3">
    <source>
        <dbReference type="ARBA" id="ARBA00022980"/>
    </source>
</evidence>
<evidence type="ECO:0000313" key="18">
    <source>
        <dbReference type="Proteomes" id="UP000190973"/>
    </source>
</evidence>
<reference evidence="9" key="9">
    <citation type="submission" date="2020-11" db="EMBL/GenBank/DDBJ databases">
        <authorList>
            <person name="Thieme N."/>
            <person name="Liebl W."/>
            <person name="Zverlov V."/>
        </authorList>
    </citation>
    <scope>NUCLEOTIDE SEQUENCE</scope>
    <source>
        <strain evidence="9">NT08</strain>
    </source>
</reference>
<evidence type="ECO:0000313" key="11">
    <source>
        <dbReference type="EMBL" id="NRT90385.1"/>
    </source>
</evidence>
<dbReference type="EMBL" id="LZZI01000005">
    <property type="protein sequence ID" value="OOM64319.1"/>
    <property type="molecule type" value="Genomic_DNA"/>
</dbReference>
<dbReference type="Proteomes" id="UP000631418">
    <property type="component" value="Unassembled WGS sequence"/>
</dbReference>
<dbReference type="RefSeq" id="WP_011967524.1">
    <property type="nucleotide sequence ID" value="NZ_BKAK01000097.1"/>
</dbReference>
<dbReference type="GO" id="GO:0022625">
    <property type="term" value="C:cytosolic large ribosomal subunit"/>
    <property type="evidence" value="ECO:0007669"/>
    <property type="project" value="TreeGrafter"/>
</dbReference>
<dbReference type="Proteomes" id="UP000587880">
    <property type="component" value="Unassembled WGS sequence"/>
</dbReference>
<dbReference type="InterPro" id="IPR005996">
    <property type="entry name" value="Ribosomal_uL30_bac-type"/>
</dbReference>
<dbReference type="Pfam" id="PF00327">
    <property type="entry name" value="Ribosomal_L30"/>
    <property type="match status" value="1"/>
</dbReference>
<dbReference type="GeneID" id="66343059"/>
<evidence type="ECO:0000256" key="2">
    <source>
        <dbReference type="ARBA" id="ARBA00011838"/>
    </source>
</evidence>
<name>A0A0B5QJM1_CLOBE</name>
<evidence type="ECO:0000259" key="6">
    <source>
        <dbReference type="Pfam" id="PF00327"/>
    </source>
</evidence>
<gene>
    <name evidence="5 8" type="primary">rpmD</name>
    <name evidence="11" type="ORF">B0H41_004064</name>
    <name evidence="13" type="ORF">BCD95_000061</name>
    <name evidence="15" type="ORF">CBEIBR21_20550</name>
    <name evidence="14" type="ORF">CLBCK_04030</name>
    <name evidence="12" type="ORF">DFH45_001801</name>
    <name evidence="10" type="ORF">HF849_10630</name>
    <name evidence="8" type="ORF">HGI39_02315</name>
    <name evidence="9" type="ORF">IS491_04475</name>
    <name evidence="7" type="ORF">LF65_00206</name>
</gene>
<dbReference type="PANTHER" id="PTHR15892">
    <property type="entry name" value="MITOCHONDRIAL RIBOSOMAL PROTEIN L30"/>
    <property type="match status" value="1"/>
</dbReference>
<feature type="domain" description="Large ribosomal subunit protein uL30-like ferredoxin-like fold" evidence="6">
    <location>
        <begin position="4"/>
        <end position="53"/>
    </location>
</feature>
<keyword evidence="3 5" id="KW-0689">Ribosomal protein</keyword>
<dbReference type="SUPFAM" id="SSF55129">
    <property type="entry name" value="Ribosomal protein L30p/L7e"/>
    <property type="match status" value="1"/>
</dbReference>
<dbReference type="EMBL" id="MWMH01000008">
    <property type="protein sequence ID" value="OOP71467.1"/>
    <property type="molecule type" value="Genomic_DNA"/>
</dbReference>
<dbReference type="InterPro" id="IPR016082">
    <property type="entry name" value="Ribosomal_uL30_ferredoxin-like"/>
</dbReference>
<dbReference type="EMBL" id="JABSWW010000001">
    <property type="protein sequence ID" value="NRT90385.1"/>
    <property type="molecule type" value="Genomic_DNA"/>
</dbReference>
<dbReference type="NCBIfam" id="TIGR01308">
    <property type="entry name" value="rpmD_bact"/>
    <property type="match status" value="1"/>
</dbReference>
<organism evidence="7 16">
    <name type="scientific">Clostridium beijerinckii</name>
    <name type="common">Clostridium MP</name>
    <dbReference type="NCBI Taxonomy" id="1520"/>
    <lineage>
        <taxon>Bacteria</taxon>
        <taxon>Bacillati</taxon>
        <taxon>Bacillota</taxon>
        <taxon>Clostridia</taxon>
        <taxon>Eubacteriales</taxon>
        <taxon>Clostridiaceae</taxon>
        <taxon>Clostridium</taxon>
    </lineage>
</organism>
<dbReference type="SMR" id="A0A0B5QJM1"/>
<dbReference type="STRING" id="1520.LF65_00206"/>
<evidence type="ECO:0000256" key="1">
    <source>
        <dbReference type="ARBA" id="ARBA00007594"/>
    </source>
</evidence>
<dbReference type="Gene3D" id="3.30.1390.20">
    <property type="entry name" value="Ribosomal protein L30, ferredoxin-like fold domain"/>
    <property type="match status" value="1"/>
</dbReference>
<evidence type="ECO:0000313" key="13">
    <source>
        <dbReference type="EMBL" id="NSB11802.1"/>
    </source>
</evidence>
<evidence type="ECO:0000313" key="14">
    <source>
        <dbReference type="EMBL" id="OOM64319.1"/>
    </source>
</evidence>
<dbReference type="Proteomes" id="UP000190973">
    <property type="component" value="Unassembled WGS sequence"/>
</dbReference>
<dbReference type="GO" id="GO:0003735">
    <property type="term" value="F:structural constituent of ribosome"/>
    <property type="evidence" value="ECO:0007669"/>
    <property type="project" value="InterPro"/>
</dbReference>
<reference evidence="8" key="6">
    <citation type="submission" date="2020-04" db="EMBL/GenBank/DDBJ databases">
        <authorList>
            <person name="Brown S."/>
        </authorList>
    </citation>
    <scope>NUCLEOTIDE SEQUENCE</scope>
    <source>
        <strain evidence="8">DJ015</strain>
    </source>
</reference>
<dbReference type="OrthoDB" id="9812790at2"/>
<evidence type="ECO:0000256" key="5">
    <source>
        <dbReference type="HAMAP-Rule" id="MF_01371"/>
    </source>
</evidence>
<dbReference type="EMBL" id="JABAGV010000004">
    <property type="protein sequence ID" value="MBC2473552.1"/>
    <property type="molecule type" value="Genomic_DNA"/>
</dbReference>
<accession>A0A0B5QJM1</accession>
<dbReference type="GO" id="GO:0006412">
    <property type="term" value="P:translation"/>
    <property type="evidence" value="ECO:0007669"/>
    <property type="project" value="UniProtKB-UniRule"/>
</dbReference>
<evidence type="ECO:0000313" key="9">
    <source>
        <dbReference type="EMBL" id="MBF7807963.1"/>
    </source>
</evidence>
<evidence type="ECO:0000313" key="10">
    <source>
        <dbReference type="EMBL" id="NMF05202.1"/>
    </source>
</evidence>
<dbReference type="Proteomes" id="UP000822184">
    <property type="component" value="Unassembled WGS sequence"/>
</dbReference>
<evidence type="ECO:0000313" key="19">
    <source>
        <dbReference type="Proteomes" id="UP000587880"/>
    </source>
</evidence>
<evidence type="ECO:0000256" key="4">
    <source>
        <dbReference type="ARBA" id="ARBA00023274"/>
    </source>
</evidence>
<protein>
    <recommendedName>
        <fullName evidence="5">Large ribosomal subunit protein uL30</fullName>
    </recommendedName>
</protein>
<reference evidence="7" key="2">
    <citation type="submission" date="2016-02" db="EMBL/GenBank/DDBJ databases">
        <title>Genome sequence of Clostridium beijerinckii strain 59B.</title>
        <authorList>
            <person name="Little G.T."/>
            <person name="Minton N.P."/>
        </authorList>
    </citation>
    <scope>NUCLEOTIDE SEQUENCE</scope>
    <source>
        <strain evidence="7">NCIMB 14988</strain>
    </source>
</reference>
<evidence type="ECO:0000313" key="16">
    <source>
        <dbReference type="Proteomes" id="UP000031866"/>
    </source>
</evidence>
<reference evidence="8" key="10">
    <citation type="journal article" date="2022" name="Nat. Biotechnol.">
        <title>Carbon-negative production of acetone and isopropanol by gas fermentation at industrial pilot scale.</title>
        <authorList>
            <person name="Liew F.E."/>
            <person name="Nogle R."/>
            <person name="Abdalla T."/>
            <person name="Rasor B.J."/>
            <person name="Canter C."/>
            <person name="Jensen R.O."/>
            <person name="Wang L."/>
            <person name="Strutz J."/>
            <person name="Chirania P."/>
            <person name="De Tissera S."/>
            <person name="Mueller A.P."/>
            <person name="Ruan Z."/>
            <person name="Gao A."/>
            <person name="Tran L."/>
            <person name="Engle N.L."/>
            <person name="Bromley J.C."/>
            <person name="Daniell J."/>
            <person name="Conrado R."/>
            <person name="Tschaplinski T.J."/>
            <person name="Giannone R.J."/>
            <person name="Hettich R.L."/>
            <person name="Karim A.S."/>
            <person name="Simpson S.D."/>
            <person name="Brown S.D."/>
            <person name="Leang C."/>
            <person name="Jewett M.C."/>
            <person name="Kopke M."/>
        </authorList>
    </citation>
    <scope>NUCLEOTIDE SEQUENCE</scope>
    <source>
        <strain evidence="8">DJ015</strain>
        <strain evidence="11">DJ080</strain>
    </source>
</reference>
<comment type="subunit">
    <text evidence="2 5">Part of the 50S ribosomal subunit.</text>
</comment>
<dbReference type="AlphaFoldDB" id="A0A0B5QJM1"/>
<dbReference type="Proteomes" id="UP001194098">
    <property type="component" value="Unassembled WGS sequence"/>
</dbReference>
<evidence type="ECO:0000313" key="17">
    <source>
        <dbReference type="Proteomes" id="UP000190959"/>
    </source>
</evidence>
<reference evidence="11" key="7">
    <citation type="submission" date="2020-05" db="EMBL/GenBank/DDBJ databases">
        <authorList>
            <person name="Brown S."/>
            <person name="Huntemann M."/>
            <person name="Clum A."/>
            <person name="Spunde A."/>
            <person name="Palaniappan K."/>
            <person name="Ritter S."/>
            <person name="Mikhailova N."/>
            <person name="Chen I.-M."/>
            <person name="Stamatis D."/>
            <person name="Reddy T."/>
            <person name="O'Malley R."/>
            <person name="Daum C."/>
            <person name="Shapiro N."/>
            <person name="Ivanova N."/>
            <person name="Kyrpides N."/>
            <person name="Woyke T."/>
        </authorList>
    </citation>
    <scope>NUCLEOTIDE SEQUENCE</scope>
    <source>
        <strain evidence="11">DJ080</strain>
    </source>
</reference>
<dbReference type="PANTHER" id="PTHR15892:SF2">
    <property type="entry name" value="LARGE RIBOSOMAL SUBUNIT PROTEIN UL30M"/>
    <property type="match status" value="1"/>
</dbReference>
<keyword evidence="4 5" id="KW-0687">Ribonucleoprotein</keyword>
<dbReference type="EMBL" id="CP010086">
    <property type="protein sequence ID" value="AJG96883.1"/>
    <property type="molecule type" value="Genomic_DNA"/>
</dbReference>